<dbReference type="Gene3D" id="3.90.105.10">
    <property type="entry name" value="Molybdopterin biosynthesis moea protein, domain 2"/>
    <property type="match status" value="1"/>
</dbReference>
<dbReference type="PANTHER" id="PTHR10192">
    <property type="entry name" value="MOLYBDOPTERIN BIOSYNTHESIS PROTEIN"/>
    <property type="match status" value="1"/>
</dbReference>
<reference evidence="11 12" key="1">
    <citation type="submission" date="2016-10" db="EMBL/GenBank/DDBJ databases">
        <title>Complete Genome Sequence of Peptococcaceae strain DCMF.</title>
        <authorList>
            <person name="Edwards R.J."/>
            <person name="Holland S.I."/>
            <person name="Deshpande N.P."/>
            <person name="Wong Y.K."/>
            <person name="Ertan H."/>
            <person name="Manefield M."/>
            <person name="Russell T.L."/>
            <person name="Lee M.J."/>
        </authorList>
    </citation>
    <scope>NUCLEOTIDE SEQUENCE [LARGE SCALE GENOMIC DNA]</scope>
    <source>
        <strain evidence="11 12">DCMF</strain>
    </source>
</reference>
<dbReference type="Gene3D" id="3.40.980.10">
    <property type="entry name" value="MoaB/Mog-like domain"/>
    <property type="match status" value="1"/>
</dbReference>
<proteinExistence type="inferred from homology"/>
<evidence type="ECO:0000256" key="4">
    <source>
        <dbReference type="ARBA" id="ARBA00013269"/>
    </source>
</evidence>
<dbReference type="CDD" id="cd00887">
    <property type="entry name" value="MoeA"/>
    <property type="match status" value="1"/>
</dbReference>
<keyword evidence="9" id="KW-0479">Metal-binding</keyword>
<dbReference type="Proteomes" id="UP000323521">
    <property type="component" value="Chromosome"/>
</dbReference>
<evidence type="ECO:0000256" key="3">
    <source>
        <dbReference type="ARBA" id="ARBA00010763"/>
    </source>
</evidence>
<evidence type="ECO:0000313" key="12">
    <source>
        <dbReference type="Proteomes" id="UP000323521"/>
    </source>
</evidence>
<feature type="domain" description="MoaB/Mog" evidence="10">
    <location>
        <begin position="175"/>
        <end position="314"/>
    </location>
</feature>
<dbReference type="InterPro" id="IPR036425">
    <property type="entry name" value="MoaB/Mog-like_dom_sf"/>
</dbReference>
<comment type="cofactor">
    <cofactor evidence="9">
        <name>Mg(2+)</name>
        <dbReference type="ChEBI" id="CHEBI:18420"/>
    </cofactor>
</comment>
<dbReference type="GO" id="GO:0006777">
    <property type="term" value="P:Mo-molybdopterin cofactor biosynthetic process"/>
    <property type="evidence" value="ECO:0007669"/>
    <property type="project" value="UniProtKB-UniRule"/>
</dbReference>
<comment type="function">
    <text evidence="1 9">Catalyzes the insertion of molybdate into adenylated molybdopterin with the concomitant release of AMP.</text>
</comment>
<evidence type="ECO:0000259" key="10">
    <source>
        <dbReference type="SMART" id="SM00852"/>
    </source>
</evidence>
<comment type="similarity">
    <text evidence="3 9">Belongs to the MoeA family.</text>
</comment>
<protein>
    <recommendedName>
        <fullName evidence="5 9">Molybdopterin molybdenumtransferase</fullName>
        <ecNumber evidence="4 9">2.10.1.1</ecNumber>
    </recommendedName>
</protein>
<dbReference type="Gene3D" id="2.40.340.10">
    <property type="entry name" value="MoeA, C-terminal, domain IV"/>
    <property type="match status" value="1"/>
</dbReference>
<keyword evidence="12" id="KW-1185">Reference proteome</keyword>
<dbReference type="InterPro" id="IPR001453">
    <property type="entry name" value="MoaB/Mog_dom"/>
</dbReference>
<organism evidence="11 12">
    <name type="scientific">Formimonas warabiya</name>
    <dbReference type="NCBI Taxonomy" id="1761012"/>
    <lineage>
        <taxon>Bacteria</taxon>
        <taxon>Bacillati</taxon>
        <taxon>Bacillota</taxon>
        <taxon>Clostridia</taxon>
        <taxon>Eubacteriales</taxon>
        <taxon>Peptococcaceae</taxon>
        <taxon>Candidatus Formimonas</taxon>
    </lineage>
</organism>
<keyword evidence="6 9" id="KW-0500">Molybdenum</keyword>
<dbReference type="InterPro" id="IPR038987">
    <property type="entry name" value="MoeA-like"/>
</dbReference>
<dbReference type="InterPro" id="IPR005110">
    <property type="entry name" value="MoeA_linker/N"/>
</dbReference>
<dbReference type="SUPFAM" id="SSF53218">
    <property type="entry name" value="Molybdenum cofactor biosynthesis proteins"/>
    <property type="match status" value="1"/>
</dbReference>
<dbReference type="SMART" id="SM00852">
    <property type="entry name" value="MoCF_biosynth"/>
    <property type="match status" value="1"/>
</dbReference>
<dbReference type="Pfam" id="PF00994">
    <property type="entry name" value="MoCF_biosynth"/>
    <property type="match status" value="1"/>
</dbReference>
<dbReference type="KEGG" id="fwa:DCMF_08395"/>
<dbReference type="InterPro" id="IPR036135">
    <property type="entry name" value="MoeA_linker/N_sf"/>
</dbReference>
<comment type="catalytic activity">
    <reaction evidence="8">
        <text>adenylyl-molybdopterin + molybdate = Mo-molybdopterin + AMP + H(+)</text>
        <dbReference type="Rhea" id="RHEA:35047"/>
        <dbReference type="ChEBI" id="CHEBI:15378"/>
        <dbReference type="ChEBI" id="CHEBI:36264"/>
        <dbReference type="ChEBI" id="CHEBI:62727"/>
        <dbReference type="ChEBI" id="CHEBI:71302"/>
        <dbReference type="ChEBI" id="CHEBI:456215"/>
        <dbReference type="EC" id="2.10.1.1"/>
    </reaction>
</comment>
<keyword evidence="9" id="KW-0808">Transferase</keyword>
<dbReference type="PANTHER" id="PTHR10192:SF5">
    <property type="entry name" value="GEPHYRIN"/>
    <property type="match status" value="1"/>
</dbReference>
<dbReference type="UniPathway" id="UPA00344"/>
<gene>
    <name evidence="11" type="ORF">DCMF_08395</name>
</gene>
<evidence type="ECO:0000313" key="11">
    <source>
        <dbReference type="EMBL" id="ATW24789.1"/>
    </source>
</evidence>
<dbReference type="Gene3D" id="2.170.190.11">
    <property type="entry name" value="Molybdopterin biosynthesis moea protein, domain 3"/>
    <property type="match status" value="1"/>
</dbReference>
<name>A0A3G1KQN9_FORW1</name>
<evidence type="ECO:0000256" key="5">
    <source>
        <dbReference type="ARBA" id="ARBA00021108"/>
    </source>
</evidence>
<evidence type="ECO:0000256" key="6">
    <source>
        <dbReference type="ARBA" id="ARBA00022505"/>
    </source>
</evidence>
<keyword evidence="7 9" id="KW-0501">Molybdenum cofactor biosynthesis</keyword>
<dbReference type="InterPro" id="IPR036688">
    <property type="entry name" value="MoeA_C_domain_IV_sf"/>
</dbReference>
<dbReference type="RefSeq" id="WP_214659196.1">
    <property type="nucleotide sequence ID" value="NZ_CP017634.1"/>
</dbReference>
<evidence type="ECO:0000256" key="8">
    <source>
        <dbReference type="ARBA" id="ARBA00047317"/>
    </source>
</evidence>
<evidence type="ECO:0000256" key="1">
    <source>
        <dbReference type="ARBA" id="ARBA00002901"/>
    </source>
</evidence>
<sequence length="410" mass="44102">MMKKITCERAQEILVRAVKQVSCEEVPILDALGRITAEDLYALHDLPIARQAAFDGFALCGLDHKGGFQVVEPYSCDPDKPFILQAGEAVHVGTGGLLPQGTEAVVQWEHGTLLENKSFIPTEVIPGSNIKKGGEDFKSGDLLVPRGTCLAAGLVGLLAAFGISKVSVLRRPKVLIISIGSGIIPYDGVPKPGETRDSNGPLLTSLVLRERGQVTALEVLGAKKIDEMRPTLEEIFHQSDLVFTTGGTFAGNRSEGQGFLEKIGAQELFSGVQLKPGGHVGAALWEGKPMVMLSGNPAACLVCFELFACPVLRMMQGLSPVLPRIQGRSLSSFSKKSMARSFLRAHVEWDQAGWTVEILPGQKPSMMRSFLGCNALIDLSPDHPPIQVGDMVPVILLDSVFPGSHHRERA</sequence>
<evidence type="ECO:0000256" key="2">
    <source>
        <dbReference type="ARBA" id="ARBA00005046"/>
    </source>
</evidence>
<dbReference type="SUPFAM" id="SSF63882">
    <property type="entry name" value="MoeA N-terminal region -like"/>
    <property type="match status" value="1"/>
</dbReference>
<comment type="pathway">
    <text evidence="2 9">Cofactor biosynthesis; molybdopterin biosynthesis.</text>
</comment>
<dbReference type="InterPro" id="IPR005111">
    <property type="entry name" value="MoeA_C_domain_IV"/>
</dbReference>
<evidence type="ECO:0000256" key="9">
    <source>
        <dbReference type="RuleBase" id="RU365090"/>
    </source>
</evidence>
<accession>A0A3G1KQN9</accession>
<evidence type="ECO:0000256" key="7">
    <source>
        <dbReference type="ARBA" id="ARBA00023150"/>
    </source>
</evidence>
<dbReference type="GO" id="GO:0046872">
    <property type="term" value="F:metal ion binding"/>
    <property type="evidence" value="ECO:0007669"/>
    <property type="project" value="UniProtKB-UniRule"/>
</dbReference>
<dbReference type="Pfam" id="PF03453">
    <property type="entry name" value="MoeA_N"/>
    <property type="match status" value="1"/>
</dbReference>
<dbReference type="GO" id="GO:0005829">
    <property type="term" value="C:cytosol"/>
    <property type="evidence" value="ECO:0007669"/>
    <property type="project" value="TreeGrafter"/>
</dbReference>
<dbReference type="Pfam" id="PF03454">
    <property type="entry name" value="MoeA_C"/>
    <property type="match status" value="1"/>
</dbReference>
<dbReference type="SUPFAM" id="SSF63867">
    <property type="entry name" value="MoeA C-terminal domain-like"/>
    <property type="match status" value="1"/>
</dbReference>
<dbReference type="EC" id="2.10.1.1" evidence="4 9"/>
<dbReference type="AlphaFoldDB" id="A0A3G1KQN9"/>
<keyword evidence="9" id="KW-0460">Magnesium</keyword>
<dbReference type="GO" id="GO:0061599">
    <property type="term" value="F:molybdopterin molybdotransferase activity"/>
    <property type="evidence" value="ECO:0007669"/>
    <property type="project" value="UniProtKB-UniRule"/>
</dbReference>
<dbReference type="EMBL" id="CP017634">
    <property type="protein sequence ID" value="ATW24789.1"/>
    <property type="molecule type" value="Genomic_DNA"/>
</dbReference>